<accession>A0A1G8K972</accession>
<protein>
    <submittedName>
        <fullName evidence="9">GntR family transcriptional regulator / MocR family aminotransferase</fullName>
    </submittedName>
</protein>
<evidence type="ECO:0000256" key="6">
    <source>
        <dbReference type="ARBA" id="ARBA00023125"/>
    </source>
</evidence>
<keyword evidence="9" id="KW-0808">Transferase</keyword>
<evidence type="ECO:0000256" key="2">
    <source>
        <dbReference type="ARBA" id="ARBA00005384"/>
    </source>
</evidence>
<dbReference type="InterPro" id="IPR004839">
    <property type="entry name" value="Aminotransferase_I/II_large"/>
</dbReference>
<dbReference type="OrthoDB" id="9808770at2"/>
<dbReference type="EMBL" id="FNDX01000005">
    <property type="protein sequence ID" value="SDI39971.1"/>
    <property type="molecule type" value="Genomic_DNA"/>
</dbReference>
<feature type="domain" description="HTH gntR-type" evidence="8">
    <location>
        <begin position="13"/>
        <end position="81"/>
    </location>
</feature>
<dbReference type="SMART" id="SM00345">
    <property type="entry name" value="HTH_GNTR"/>
    <property type="match status" value="1"/>
</dbReference>
<gene>
    <name evidence="9" type="ORF">SAMN05216192_10573</name>
</gene>
<dbReference type="InterPro" id="IPR015424">
    <property type="entry name" value="PyrdxlP-dep_Trfase"/>
</dbReference>
<evidence type="ECO:0000313" key="9">
    <source>
        <dbReference type="EMBL" id="SDI39971.1"/>
    </source>
</evidence>
<keyword evidence="5" id="KW-0805">Transcription regulation</keyword>
<evidence type="ECO:0000256" key="7">
    <source>
        <dbReference type="ARBA" id="ARBA00023163"/>
    </source>
</evidence>
<evidence type="ECO:0000256" key="4">
    <source>
        <dbReference type="ARBA" id="ARBA00022898"/>
    </source>
</evidence>
<dbReference type="PANTHER" id="PTHR46577:SF1">
    <property type="entry name" value="HTH-TYPE TRANSCRIPTIONAL REGULATORY PROTEIN GABR"/>
    <property type="match status" value="1"/>
</dbReference>
<comment type="cofactor">
    <cofactor evidence="1">
        <name>pyridoxal 5'-phosphate</name>
        <dbReference type="ChEBI" id="CHEBI:597326"/>
    </cofactor>
</comment>
<dbReference type="GO" id="GO:0003677">
    <property type="term" value="F:DNA binding"/>
    <property type="evidence" value="ECO:0007669"/>
    <property type="project" value="UniProtKB-KW"/>
</dbReference>
<keyword evidence="4" id="KW-0663">Pyridoxal phosphate</keyword>
<dbReference type="PROSITE" id="PS50949">
    <property type="entry name" value="HTH_GNTR"/>
    <property type="match status" value="1"/>
</dbReference>
<dbReference type="Gene3D" id="3.40.640.10">
    <property type="entry name" value="Type I PLP-dependent aspartate aminotransferase-like (Major domain)"/>
    <property type="match status" value="1"/>
</dbReference>
<evidence type="ECO:0000259" key="8">
    <source>
        <dbReference type="PROSITE" id="PS50949"/>
    </source>
</evidence>
<organism evidence="9 10">
    <name type="scientific">Paenibacillus typhae</name>
    <dbReference type="NCBI Taxonomy" id="1174501"/>
    <lineage>
        <taxon>Bacteria</taxon>
        <taxon>Bacillati</taxon>
        <taxon>Bacillota</taxon>
        <taxon>Bacilli</taxon>
        <taxon>Bacillales</taxon>
        <taxon>Paenibacillaceae</taxon>
        <taxon>Paenibacillus</taxon>
    </lineage>
</organism>
<dbReference type="InterPro" id="IPR000524">
    <property type="entry name" value="Tscrpt_reg_HTH_GntR"/>
</dbReference>
<dbReference type="PANTHER" id="PTHR46577">
    <property type="entry name" value="HTH-TYPE TRANSCRIPTIONAL REGULATORY PROTEIN GABR"/>
    <property type="match status" value="1"/>
</dbReference>
<dbReference type="Gene3D" id="1.10.10.10">
    <property type="entry name" value="Winged helix-like DNA-binding domain superfamily/Winged helix DNA-binding domain"/>
    <property type="match status" value="1"/>
</dbReference>
<dbReference type="GO" id="GO:0008483">
    <property type="term" value="F:transaminase activity"/>
    <property type="evidence" value="ECO:0007669"/>
    <property type="project" value="UniProtKB-KW"/>
</dbReference>
<dbReference type="GO" id="GO:0003700">
    <property type="term" value="F:DNA-binding transcription factor activity"/>
    <property type="evidence" value="ECO:0007669"/>
    <property type="project" value="InterPro"/>
</dbReference>
<evidence type="ECO:0000256" key="5">
    <source>
        <dbReference type="ARBA" id="ARBA00023015"/>
    </source>
</evidence>
<dbReference type="InterPro" id="IPR036390">
    <property type="entry name" value="WH_DNA-bd_sf"/>
</dbReference>
<dbReference type="Pfam" id="PF00392">
    <property type="entry name" value="GntR"/>
    <property type="match status" value="1"/>
</dbReference>
<dbReference type="InterPro" id="IPR015421">
    <property type="entry name" value="PyrdxlP-dep_Trfase_major"/>
</dbReference>
<dbReference type="STRING" id="1174501.SAMN05216192_10573"/>
<evidence type="ECO:0000256" key="3">
    <source>
        <dbReference type="ARBA" id="ARBA00022576"/>
    </source>
</evidence>
<dbReference type="CDD" id="cd07377">
    <property type="entry name" value="WHTH_GntR"/>
    <property type="match status" value="1"/>
</dbReference>
<keyword evidence="10" id="KW-1185">Reference proteome</keyword>
<dbReference type="GO" id="GO:0030170">
    <property type="term" value="F:pyridoxal phosphate binding"/>
    <property type="evidence" value="ECO:0007669"/>
    <property type="project" value="InterPro"/>
</dbReference>
<reference evidence="10" key="1">
    <citation type="submission" date="2016-10" db="EMBL/GenBank/DDBJ databases">
        <authorList>
            <person name="Varghese N."/>
            <person name="Submissions S."/>
        </authorList>
    </citation>
    <scope>NUCLEOTIDE SEQUENCE [LARGE SCALE GENOMIC DNA]</scope>
    <source>
        <strain evidence="10">CGMCC 1.11012</strain>
    </source>
</reference>
<dbReference type="CDD" id="cd00609">
    <property type="entry name" value="AAT_like"/>
    <property type="match status" value="1"/>
</dbReference>
<dbReference type="AlphaFoldDB" id="A0A1G8K972"/>
<keyword evidence="7" id="KW-0804">Transcription</keyword>
<comment type="similarity">
    <text evidence="2">In the C-terminal section; belongs to the class-I pyridoxal-phosphate-dependent aminotransferase family.</text>
</comment>
<sequence>MLINPMLSEDRKLPYYIQLYDYFKKEILGGALPAGTRLPSIRALAGQLNISATPVELAYQQLVSEGFIASRPRSGYAVQPMHMLSGRAAAEDVEASRKSLPAPPITPRDPQHYLYDFHISKNDFSLFPRKIWRSLFQEQLANPDLLQYGDPQGEPALRGSIAAHLRQFRGLRCTPEQVVIGGDQHLLCTLLCHILPGSNRRLGIEDPGYHLLPAAFSRNSYEIIPVPLQEDGLDIELLRASGAGAAYISPSHQFPCGMIMSIAKRHALLDWAGATGGYIIEDDYDGEFRYHGRPVPSLQGLMENSRVIYMGSFAQSVAPAFCVHYMVLPEELLPAYRNLARELYLEHSASRLNQIALHYFMERGHFARHLRRMRLLYQKKHDALLQAIQLYFGEQAALRGQGAGFHLLLRLNRENDARLLADTAAAAGIRVTPMSYTWWGQSGAEAHRNDAPEFILGFGAIPEERIGEGIRRLAEVWLG</sequence>
<keyword evidence="6" id="KW-0238">DNA-binding</keyword>
<dbReference type="InterPro" id="IPR051446">
    <property type="entry name" value="HTH_trans_reg/aminotransferase"/>
</dbReference>
<keyword evidence="3 9" id="KW-0032">Aminotransferase</keyword>
<dbReference type="Pfam" id="PF00155">
    <property type="entry name" value="Aminotran_1_2"/>
    <property type="match status" value="1"/>
</dbReference>
<dbReference type="RefSeq" id="WP_090713293.1">
    <property type="nucleotide sequence ID" value="NZ_FNDX01000005.1"/>
</dbReference>
<evidence type="ECO:0000256" key="1">
    <source>
        <dbReference type="ARBA" id="ARBA00001933"/>
    </source>
</evidence>
<dbReference type="SUPFAM" id="SSF46785">
    <property type="entry name" value="Winged helix' DNA-binding domain"/>
    <property type="match status" value="1"/>
</dbReference>
<dbReference type="SUPFAM" id="SSF53383">
    <property type="entry name" value="PLP-dependent transferases"/>
    <property type="match status" value="1"/>
</dbReference>
<proteinExistence type="inferred from homology"/>
<dbReference type="InterPro" id="IPR036388">
    <property type="entry name" value="WH-like_DNA-bd_sf"/>
</dbReference>
<name>A0A1G8K972_9BACL</name>
<evidence type="ECO:0000313" key="10">
    <source>
        <dbReference type="Proteomes" id="UP000199050"/>
    </source>
</evidence>
<dbReference type="Proteomes" id="UP000199050">
    <property type="component" value="Unassembled WGS sequence"/>
</dbReference>